<reference evidence="3" key="1">
    <citation type="submission" date="2020-08" db="EMBL/GenBank/DDBJ databases">
        <title>Multicomponent nature underlies the extraordinary mechanical properties of spider dragline silk.</title>
        <authorList>
            <person name="Kono N."/>
            <person name="Nakamura H."/>
            <person name="Mori M."/>
            <person name="Yoshida Y."/>
            <person name="Ohtoshi R."/>
            <person name="Malay A.D."/>
            <person name="Moran D.A.P."/>
            <person name="Tomita M."/>
            <person name="Numata K."/>
            <person name="Arakawa K."/>
        </authorList>
    </citation>
    <scope>NUCLEOTIDE SEQUENCE</scope>
</reference>
<dbReference type="OrthoDB" id="6431576at2759"/>
<accession>A0A8X6MC86</accession>
<name>A0A8X6MC86_9ARAC</name>
<feature type="transmembrane region" description="Helical" evidence="2">
    <location>
        <begin position="106"/>
        <end position="128"/>
    </location>
</feature>
<dbReference type="EMBL" id="BMAV01025663">
    <property type="protein sequence ID" value="GFS43604.1"/>
    <property type="molecule type" value="Genomic_DNA"/>
</dbReference>
<feature type="region of interest" description="Disordered" evidence="1">
    <location>
        <begin position="25"/>
        <end position="47"/>
    </location>
</feature>
<evidence type="ECO:0000313" key="4">
    <source>
        <dbReference type="Proteomes" id="UP000886998"/>
    </source>
</evidence>
<organism evidence="3 4">
    <name type="scientific">Trichonephila inaurata madagascariensis</name>
    <dbReference type="NCBI Taxonomy" id="2747483"/>
    <lineage>
        <taxon>Eukaryota</taxon>
        <taxon>Metazoa</taxon>
        <taxon>Ecdysozoa</taxon>
        <taxon>Arthropoda</taxon>
        <taxon>Chelicerata</taxon>
        <taxon>Arachnida</taxon>
        <taxon>Araneae</taxon>
        <taxon>Araneomorphae</taxon>
        <taxon>Entelegynae</taxon>
        <taxon>Araneoidea</taxon>
        <taxon>Nephilidae</taxon>
        <taxon>Trichonephila</taxon>
        <taxon>Trichonephila inaurata</taxon>
    </lineage>
</organism>
<keyword evidence="2" id="KW-0472">Membrane</keyword>
<evidence type="ECO:0000313" key="3">
    <source>
        <dbReference type="EMBL" id="GFS43604.1"/>
    </source>
</evidence>
<dbReference type="Proteomes" id="UP000886998">
    <property type="component" value="Unassembled WGS sequence"/>
</dbReference>
<comment type="caution">
    <text evidence="3">The sequence shown here is derived from an EMBL/GenBank/DDBJ whole genome shotgun (WGS) entry which is preliminary data.</text>
</comment>
<evidence type="ECO:0000256" key="2">
    <source>
        <dbReference type="SAM" id="Phobius"/>
    </source>
</evidence>
<gene>
    <name evidence="3" type="primary">NCL1_28773</name>
    <name evidence="3" type="ORF">TNIN_282651</name>
</gene>
<dbReference type="AlphaFoldDB" id="A0A8X6MC86"/>
<proteinExistence type="predicted"/>
<evidence type="ECO:0000256" key="1">
    <source>
        <dbReference type="SAM" id="MobiDB-lite"/>
    </source>
</evidence>
<keyword evidence="4" id="KW-1185">Reference proteome</keyword>
<protein>
    <submittedName>
        <fullName evidence="3">Uncharacterized protein</fullName>
    </submittedName>
</protein>
<sequence>MGDSKTSVVFVNEPSKLESLESVVSYEGEYEEADEENKNDAPKDGKKVLDERDTQNVDFARKVWTAFLTFHVFIIPAIIGMVLGVLTKCENDAFNSPYKDIKFSVMIGFIGSSILIGLPFHMLALADLEDTVNDIMMNSIRNNLDGKDDSEDVDSCSEDSIQFF</sequence>
<feature type="transmembrane region" description="Helical" evidence="2">
    <location>
        <begin position="63"/>
        <end position="86"/>
    </location>
</feature>
<keyword evidence="2" id="KW-0812">Transmembrane</keyword>
<feature type="compositionally biased region" description="Basic and acidic residues" evidence="1">
    <location>
        <begin position="36"/>
        <end position="47"/>
    </location>
</feature>
<keyword evidence="2" id="KW-1133">Transmembrane helix</keyword>